<keyword evidence="1" id="KW-0812">Transmembrane</keyword>
<evidence type="ECO:0000313" key="2">
    <source>
        <dbReference type="EMBL" id="KAF2682673.1"/>
    </source>
</evidence>
<dbReference type="EMBL" id="MU005586">
    <property type="protein sequence ID" value="KAF2682673.1"/>
    <property type="molecule type" value="Genomic_DNA"/>
</dbReference>
<gene>
    <name evidence="2" type="ORF">K458DRAFT_239535</name>
</gene>
<dbReference type="AlphaFoldDB" id="A0A6G1IXH8"/>
<accession>A0A6G1IXH8</accession>
<keyword evidence="3" id="KW-1185">Reference proteome</keyword>
<proteinExistence type="predicted"/>
<name>A0A6G1IXH8_9PLEO</name>
<dbReference type="InterPro" id="IPR025444">
    <property type="entry name" value="Monooxy_af470"/>
</dbReference>
<dbReference type="OrthoDB" id="3202396at2759"/>
<reference evidence="2" key="1">
    <citation type="journal article" date="2020" name="Stud. Mycol.">
        <title>101 Dothideomycetes genomes: a test case for predicting lifestyles and emergence of pathogens.</title>
        <authorList>
            <person name="Haridas S."/>
            <person name="Albert R."/>
            <person name="Binder M."/>
            <person name="Bloem J."/>
            <person name="Labutti K."/>
            <person name="Salamov A."/>
            <person name="Andreopoulos B."/>
            <person name="Baker S."/>
            <person name="Barry K."/>
            <person name="Bills G."/>
            <person name="Bluhm B."/>
            <person name="Cannon C."/>
            <person name="Castanera R."/>
            <person name="Culley D."/>
            <person name="Daum C."/>
            <person name="Ezra D."/>
            <person name="Gonzalez J."/>
            <person name="Henrissat B."/>
            <person name="Kuo A."/>
            <person name="Liang C."/>
            <person name="Lipzen A."/>
            <person name="Lutzoni F."/>
            <person name="Magnuson J."/>
            <person name="Mondo S."/>
            <person name="Nolan M."/>
            <person name="Ohm R."/>
            <person name="Pangilinan J."/>
            <person name="Park H.-J."/>
            <person name="Ramirez L."/>
            <person name="Alfaro M."/>
            <person name="Sun H."/>
            <person name="Tritt A."/>
            <person name="Yoshinaga Y."/>
            <person name="Zwiers L.-H."/>
            <person name="Turgeon B."/>
            <person name="Goodwin S."/>
            <person name="Spatafora J."/>
            <person name="Crous P."/>
            <person name="Grigoriev I."/>
        </authorList>
    </citation>
    <scope>NUCLEOTIDE SEQUENCE</scope>
    <source>
        <strain evidence="2">CBS 122367</strain>
    </source>
</reference>
<protein>
    <submittedName>
        <fullName evidence="2">Uncharacterized protein</fullName>
    </submittedName>
</protein>
<evidence type="ECO:0000313" key="3">
    <source>
        <dbReference type="Proteomes" id="UP000799291"/>
    </source>
</evidence>
<organism evidence="2 3">
    <name type="scientific">Lentithecium fluviatile CBS 122367</name>
    <dbReference type="NCBI Taxonomy" id="1168545"/>
    <lineage>
        <taxon>Eukaryota</taxon>
        <taxon>Fungi</taxon>
        <taxon>Dikarya</taxon>
        <taxon>Ascomycota</taxon>
        <taxon>Pezizomycotina</taxon>
        <taxon>Dothideomycetes</taxon>
        <taxon>Pleosporomycetidae</taxon>
        <taxon>Pleosporales</taxon>
        <taxon>Massarineae</taxon>
        <taxon>Lentitheciaceae</taxon>
        <taxon>Lentithecium</taxon>
    </lineage>
</organism>
<keyword evidence="1" id="KW-0472">Membrane</keyword>
<evidence type="ECO:0000256" key="1">
    <source>
        <dbReference type="SAM" id="Phobius"/>
    </source>
</evidence>
<feature type="transmembrane region" description="Helical" evidence="1">
    <location>
        <begin position="12"/>
        <end position="40"/>
    </location>
</feature>
<sequence length="202" mass="22925">EFSMRTWLALGALLEVALMSILPRTGAVLLPIAYMLYLILRVARNSRGTYTSYYKTVKREDGRLNVPWKGPVSPIKSSAFVLGARFNQYFPMISSPGIVDIANTFEDMWVELEANHEKWSFLARTATLVDVSDDEAITMAWLTYFTDEDKLQKFVGGAAHQLGQKGYTKGKWPHLGVMHEHFKAPRSCWETVYIDMPPWGLG</sequence>
<feature type="non-terminal residue" evidence="2">
    <location>
        <position position="202"/>
    </location>
</feature>
<dbReference type="Pfam" id="PF13826">
    <property type="entry name" value="Monooxy_af470-like"/>
    <property type="match status" value="1"/>
</dbReference>
<dbReference type="Proteomes" id="UP000799291">
    <property type="component" value="Unassembled WGS sequence"/>
</dbReference>
<feature type="non-terminal residue" evidence="2">
    <location>
        <position position="1"/>
    </location>
</feature>
<keyword evidence="1" id="KW-1133">Transmembrane helix</keyword>